<organism evidence="2 3">
    <name type="scientific">Ascobolus immersus RN42</name>
    <dbReference type="NCBI Taxonomy" id="1160509"/>
    <lineage>
        <taxon>Eukaryota</taxon>
        <taxon>Fungi</taxon>
        <taxon>Dikarya</taxon>
        <taxon>Ascomycota</taxon>
        <taxon>Pezizomycotina</taxon>
        <taxon>Pezizomycetes</taxon>
        <taxon>Pezizales</taxon>
        <taxon>Ascobolaceae</taxon>
        <taxon>Ascobolus</taxon>
    </lineage>
</organism>
<name>A0A3N4HYK2_ASCIM</name>
<sequence>MDCLKLAIWVLSQSTRPALSHPGQSGPLRNQLACIWQLSYIPVSTYFAINTTKYLKYLHFRQSVPFFSAYCFRYLSNFRMSSQVTTDEDRLRKHLRLPGRHFLSRKGPINRYHEALRKKTPSTPQQVFYPSKSTTEFLFFELPMELRLYIYEYCSALALLQLTHTCRQLRAEVRSHPSIIKRSHGYLSLWLRPGGKFWGRGLTKPWSWKFGLEDDPLVYDGRALSIRHISVLQDLQEVELWNRLYDAPRPAESKPIARISYFSDDQLEGQDERTFLRTVQHHSFPYSESERRRVCEMCRVVKREEYFREVTRPQPYLDWGPLTFGDVWVPVCFTCMFTTLSGSQRKLEEGRFSGVGIWQWTERRVYRWTAPFLRISYQHGVKDNEMRVPTDCWM</sequence>
<dbReference type="PROSITE" id="PS50181">
    <property type="entry name" value="FBOX"/>
    <property type="match status" value="1"/>
</dbReference>
<accession>A0A3N4HYK2</accession>
<protein>
    <recommendedName>
        <fullName evidence="1">F-box domain-containing protein</fullName>
    </recommendedName>
</protein>
<proteinExistence type="predicted"/>
<keyword evidence="3" id="KW-1185">Reference proteome</keyword>
<reference evidence="2 3" key="1">
    <citation type="journal article" date="2018" name="Nat. Ecol. Evol.">
        <title>Pezizomycetes genomes reveal the molecular basis of ectomycorrhizal truffle lifestyle.</title>
        <authorList>
            <person name="Murat C."/>
            <person name="Payen T."/>
            <person name="Noel B."/>
            <person name="Kuo A."/>
            <person name="Morin E."/>
            <person name="Chen J."/>
            <person name="Kohler A."/>
            <person name="Krizsan K."/>
            <person name="Balestrini R."/>
            <person name="Da Silva C."/>
            <person name="Montanini B."/>
            <person name="Hainaut M."/>
            <person name="Levati E."/>
            <person name="Barry K.W."/>
            <person name="Belfiori B."/>
            <person name="Cichocki N."/>
            <person name="Clum A."/>
            <person name="Dockter R.B."/>
            <person name="Fauchery L."/>
            <person name="Guy J."/>
            <person name="Iotti M."/>
            <person name="Le Tacon F."/>
            <person name="Lindquist E.A."/>
            <person name="Lipzen A."/>
            <person name="Malagnac F."/>
            <person name="Mello A."/>
            <person name="Molinier V."/>
            <person name="Miyauchi S."/>
            <person name="Poulain J."/>
            <person name="Riccioni C."/>
            <person name="Rubini A."/>
            <person name="Sitrit Y."/>
            <person name="Splivallo R."/>
            <person name="Traeger S."/>
            <person name="Wang M."/>
            <person name="Zifcakova L."/>
            <person name="Wipf D."/>
            <person name="Zambonelli A."/>
            <person name="Paolocci F."/>
            <person name="Nowrousian M."/>
            <person name="Ottonello S."/>
            <person name="Baldrian P."/>
            <person name="Spatafora J.W."/>
            <person name="Henrissat B."/>
            <person name="Nagy L.G."/>
            <person name="Aury J.M."/>
            <person name="Wincker P."/>
            <person name="Grigoriev I.V."/>
            <person name="Bonfante P."/>
            <person name="Martin F.M."/>
        </authorList>
    </citation>
    <scope>NUCLEOTIDE SEQUENCE [LARGE SCALE GENOMIC DNA]</scope>
    <source>
        <strain evidence="2 3">RN42</strain>
    </source>
</reference>
<evidence type="ECO:0000313" key="3">
    <source>
        <dbReference type="Proteomes" id="UP000275078"/>
    </source>
</evidence>
<evidence type="ECO:0000259" key="1">
    <source>
        <dbReference type="PROSITE" id="PS50181"/>
    </source>
</evidence>
<gene>
    <name evidence="2" type="ORF">BJ508DRAFT_156658</name>
</gene>
<dbReference type="EMBL" id="ML119713">
    <property type="protein sequence ID" value="RPA78247.1"/>
    <property type="molecule type" value="Genomic_DNA"/>
</dbReference>
<feature type="domain" description="F-box" evidence="1">
    <location>
        <begin position="136"/>
        <end position="189"/>
    </location>
</feature>
<dbReference type="InterPro" id="IPR001810">
    <property type="entry name" value="F-box_dom"/>
</dbReference>
<dbReference type="Proteomes" id="UP000275078">
    <property type="component" value="Unassembled WGS sequence"/>
</dbReference>
<evidence type="ECO:0000313" key="2">
    <source>
        <dbReference type="EMBL" id="RPA78247.1"/>
    </source>
</evidence>
<dbReference type="AlphaFoldDB" id="A0A3N4HYK2"/>